<accession>D4U144</accession>
<evidence type="ECO:0000313" key="1">
    <source>
        <dbReference type="EMBL" id="EFF79142.1"/>
    </source>
</evidence>
<sequence length="46" mass="5361">MPERGSLPCGTSSLVEWTRIGADPWEWSHCITNVYRLLHCLVFDQR</sequence>
<proteinExistence type="predicted"/>
<dbReference type="AlphaFoldDB" id="D4U144"/>
<evidence type="ECO:0000313" key="2">
    <source>
        <dbReference type="Proteomes" id="UP000003150"/>
    </source>
</evidence>
<name>D4U144_9ACTO</name>
<dbReference type="HOGENOM" id="CLU_3179187_0_0_11"/>
<dbReference type="EMBL" id="ACYT02000073">
    <property type="protein sequence ID" value="EFF79142.1"/>
    <property type="molecule type" value="Genomic_DNA"/>
</dbReference>
<protein>
    <submittedName>
        <fullName evidence="1">Uncharacterized protein</fullName>
    </submittedName>
</protein>
<gene>
    <name evidence="1" type="ORF">HMPREF0970_01942</name>
</gene>
<comment type="caution">
    <text evidence="1">The sequence shown here is derived from an EMBL/GenBank/DDBJ whole genome shotgun (WGS) entry which is preliminary data.</text>
</comment>
<organism evidence="1 2">
    <name type="scientific">Schaalia odontolytica F0309</name>
    <dbReference type="NCBI Taxonomy" id="649742"/>
    <lineage>
        <taxon>Bacteria</taxon>
        <taxon>Bacillati</taxon>
        <taxon>Actinomycetota</taxon>
        <taxon>Actinomycetes</taxon>
        <taxon>Actinomycetales</taxon>
        <taxon>Actinomycetaceae</taxon>
        <taxon>Schaalia</taxon>
    </lineage>
</organism>
<reference evidence="1 2" key="1">
    <citation type="submission" date="2009-10" db="EMBL/GenBank/DDBJ databases">
        <authorList>
            <person name="Weinstock G."/>
            <person name="Sodergren E."/>
            <person name="Clifton S."/>
            <person name="Fulton L."/>
            <person name="Fulton B."/>
            <person name="Courtney L."/>
            <person name="Fronick C."/>
            <person name="Harrison M."/>
            <person name="Strong C."/>
            <person name="Farmer C."/>
            <person name="Delahaunty K."/>
            <person name="Markovic C."/>
            <person name="Hall O."/>
            <person name="Minx P."/>
            <person name="Tomlinson C."/>
            <person name="Mitreva M."/>
            <person name="Nelson J."/>
            <person name="Hou S."/>
            <person name="Wollam A."/>
            <person name="Pepin K.H."/>
            <person name="Johnson M."/>
            <person name="Bhonagiri V."/>
            <person name="Nash W.E."/>
            <person name="Warren W."/>
            <person name="Chinwalla A."/>
            <person name="Mardis E.R."/>
            <person name="Wilson R.K."/>
        </authorList>
    </citation>
    <scope>NUCLEOTIDE SEQUENCE [LARGE SCALE GENOMIC DNA]</scope>
    <source>
        <strain evidence="1 2">F0309</strain>
    </source>
</reference>
<dbReference type="Proteomes" id="UP000003150">
    <property type="component" value="Unassembled WGS sequence"/>
</dbReference>